<dbReference type="EMBL" id="AP014940">
    <property type="protein sequence ID" value="BAV99273.1"/>
    <property type="molecule type" value="Genomic_DNA"/>
</dbReference>
<gene>
    <name evidence="3" type="ORF">LEN_3786</name>
</gene>
<reference evidence="3 4" key="1">
    <citation type="journal article" date="2017" name="DNA Res.">
        <title>Complete genome sequence and expression profile of the commercial lytic enzyme producer Lysobacter enzymogenes M497-1.</title>
        <authorList>
            <person name="Takami H."/>
            <person name="Toyoda A."/>
            <person name="Uchiyama I."/>
            <person name="Itoh T."/>
            <person name="Takaki Y."/>
            <person name="Arai W."/>
            <person name="Nishi S."/>
            <person name="Kawai M."/>
            <person name="Shinya K."/>
            <person name="Ikeda H."/>
        </authorList>
    </citation>
    <scope>NUCLEOTIDE SEQUENCE [LARGE SCALE GENOMIC DNA]</scope>
    <source>
        <strain evidence="3 4">M497-1</strain>
    </source>
</reference>
<protein>
    <submittedName>
        <fullName evidence="3">Uncharacterized protein</fullName>
    </submittedName>
</protein>
<evidence type="ECO:0000256" key="2">
    <source>
        <dbReference type="SAM" id="SignalP"/>
    </source>
</evidence>
<feature type="signal peptide" evidence="2">
    <location>
        <begin position="1"/>
        <end position="26"/>
    </location>
</feature>
<dbReference type="AlphaFoldDB" id="A0AAU9AS43"/>
<dbReference type="RefSeq" id="WP_145960144.1">
    <property type="nucleotide sequence ID" value="NZ_AP014940.1"/>
</dbReference>
<sequence>MHERNAMRGLAAVWIGWAALAASASAAERPPVLTDTPACEHRKLGVVSIEAGVRATEASLDKKPPAVHYGRAFERLADAAAAQGANAVVLRGHRATFYTPPGMERPQVVHLRLNGAAIRIEGDPAACALALADPRQYKRNSDAPGIVQTTSAQAYSEE</sequence>
<proteinExistence type="predicted"/>
<evidence type="ECO:0000256" key="1">
    <source>
        <dbReference type="SAM" id="MobiDB-lite"/>
    </source>
</evidence>
<evidence type="ECO:0000313" key="3">
    <source>
        <dbReference type="EMBL" id="BAV99273.1"/>
    </source>
</evidence>
<name>A0AAU9AS43_LYSEN</name>
<keyword evidence="2" id="KW-0732">Signal</keyword>
<evidence type="ECO:0000313" key="4">
    <source>
        <dbReference type="Proteomes" id="UP000218824"/>
    </source>
</evidence>
<feature type="compositionally biased region" description="Polar residues" evidence="1">
    <location>
        <begin position="147"/>
        <end position="158"/>
    </location>
</feature>
<dbReference type="KEGG" id="lem:LEN_3786"/>
<dbReference type="Proteomes" id="UP000218824">
    <property type="component" value="Chromosome"/>
</dbReference>
<dbReference type="GeneID" id="83065592"/>
<feature type="region of interest" description="Disordered" evidence="1">
    <location>
        <begin position="139"/>
        <end position="158"/>
    </location>
</feature>
<feature type="chain" id="PRO_5043908304" evidence="2">
    <location>
        <begin position="27"/>
        <end position="158"/>
    </location>
</feature>
<accession>A0AAU9AS43</accession>
<organism evidence="3 4">
    <name type="scientific">Lysobacter enzymogenes</name>
    <dbReference type="NCBI Taxonomy" id="69"/>
    <lineage>
        <taxon>Bacteria</taxon>
        <taxon>Pseudomonadati</taxon>
        <taxon>Pseudomonadota</taxon>
        <taxon>Gammaproteobacteria</taxon>
        <taxon>Lysobacterales</taxon>
        <taxon>Lysobacteraceae</taxon>
        <taxon>Lysobacter</taxon>
    </lineage>
</organism>